<feature type="transmembrane region" description="Helical" evidence="1">
    <location>
        <begin position="49"/>
        <end position="68"/>
    </location>
</feature>
<reference evidence="2 3" key="1">
    <citation type="submission" date="2015-07" db="EMBL/GenBank/DDBJ databases">
        <title>Genome sequence of Leptolinea tardivitalis DSM 16556.</title>
        <authorList>
            <person name="Hemp J."/>
            <person name="Ward L.M."/>
            <person name="Pace L.A."/>
            <person name="Fischer W.W."/>
        </authorList>
    </citation>
    <scope>NUCLEOTIDE SEQUENCE [LARGE SCALE GENOMIC DNA]</scope>
    <source>
        <strain evidence="2 3">YMTK-2</strain>
    </source>
</reference>
<accession>A0A0P6X8S9</accession>
<evidence type="ECO:0000313" key="2">
    <source>
        <dbReference type="EMBL" id="KPL70665.1"/>
    </source>
</evidence>
<dbReference type="Proteomes" id="UP000050430">
    <property type="component" value="Unassembled WGS sequence"/>
</dbReference>
<dbReference type="OrthoDB" id="164972at2"/>
<keyword evidence="1" id="KW-0812">Transmembrane</keyword>
<keyword evidence="3" id="KW-1185">Reference proteome</keyword>
<dbReference type="RefSeq" id="WP_062422599.1">
    <property type="nucleotide sequence ID" value="NZ_BBYA01000010.1"/>
</dbReference>
<name>A0A0P6X8S9_9CHLR</name>
<comment type="caution">
    <text evidence="2">The sequence shown here is derived from an EMBL/GenBank/DDBJ whole genome shotgun (WGS) entry which is preliminary data.</text>
</comment>
<dbReference type="AlphaFoldDB" id="A0A0P6X8S9"/>
<gene>
    <name evidence="2" type="ORF">ADM99_16385</name>
</gene>
<proteinExistence type="predicted"/>
<evidence type="ECO:0000313" key="3">
    <source>
        <dbReference type="Proteomes" id="UP000050430"/>
    </source>
</evidence>
<organism evidence="2 3">
    <name type="scientific">Leptolinea tardivitalis</name>
    <dbReference type="NCBI Taxonomy" id="229920"/>
    <lineage>
        <taxon>Bacteria</taxon>
        <taxon>Bacillati</taxon>
        <taxon>Chloroflexota</taxon>
        <taxon>Anaerolineae</taxon>
        <taxon>Anaerolineales</taxon>
        <taxon>Anaerolineaceae</taxon>
        <taxon>Leptolinea</taxon>
    </lineage>
</organism>
<dbReference type="EMBL" id="LGCK01000014">
    <property type="protein sequence ID" value="KPL70665.1"/>
    <property type="molecule type" value="Genomic_DNA"/>
</dbReference>
<sequence length="212" mass="23321">MNETIKTTIERTRQYWYIDGFSELLVGFIFVSLALISGLSVLFKPSIGSAILVGVGYPVIILGGVVFGNKWVRAMKEKVTYPRTGYVKYIQPASPSRRARIIKAFVIAFMVSIVTNVILSKLDPFWIVLGTGLLIAAFVVYMGVQIPLNRFYFLAGWIAVVSYAAARLPLADDVQMCILLAGIGLGWVAGGVVSLGTYLRNHPVENPEIEED</sequence>
<feature type="transmembrane region" description="Helical" evidence="1">
    <location>
        <begin position="101"/>
        <end position="119"/>
    </location>
</feature>
<feature type="transmembrane region" description="Helical" evidence="1">
    <location>
        <begin position="151"/>
        <end position="170"/>
    </location>
</feature>
<keyword evidence="1" id="KW-1133">Transmembrane helix</keyword>
<feature type="transmembrane region" description="Helical" evidence="1">
    <location>
        <begin position="21"/>
        <end position="43"/>
    </location>
</feature>
<keyword evidence="1" id="KW-0472">Membrane</keyword>
<dbReference type="STRING" id="229920.ADM99_16385"/>
<feature type="transmembrane region" description="Helical" evidence="1">
    <location>
        <begin position="125"/>
        <end position="144"/>
    </location>
</feature>
<feature type="transmembrane region" description="Helical" evidence="1">
    <location>
        <begin position="176"/>
        <end position="199"/>
    </location>
</feature>
<evidence type="ECO:0000256" key="1">
    <source>
        <dbReference type="SAM" id="Phobius"/>
    </source>
</evidence>
<protein>
    <submittedName>
        <fullName evidence="2">Uncharacterized protein</fullName>
    </submittedName>
</protein>